<organism evidence="1 2">
    <name type="scientific">Sulfurirhabdus autotrophica</name>
    <dbReference type="NCBI Taxonomy" id="1706046"/>
    <lineage>
        <taxon>Bacteria</taxon>
        <taxon>Pseudomonadati</taxon>
        <taxon>Pseudomonadota</taxon>
        <taxon>Betaproteobacteria</taxon>
        <taxon>Nitrosomonadales</taxon>
        <taxon>Sulfuricellaceae</taxon>
        <taxon>Sulfurirhabdus</taxon>
    </lineage>
</organism>
<dbReference type="PANTHER" id="PTHR46523:SF1">
    <property type="entry name" value="DCTP PYROPHOSPHATASE 1"/>
    <property type="match status" value="1"/>
</dbReference>
<dbReference type="CDD" id="cd11537">
    <property type="entry name" value="NTP-PPase_RS21-C6_like"/>
    <property type="match status" value="1"/>
</dbReference>
<name>A0A4R3Y994_9PROT</name>
<protein>
    <submittedName>
        <fullName evidence="1">NTP pyrophosphatase (Non-canonical NTP hydrolase)</fullName>
    </submittedName>
</protein>
<reference evidence="1 2" key="1">
    <citation type="submission" date="2019-03" db="EMBL/GenBank/DDBJ databases">
        <title>Genomic Encyclopedia of Type Strains, Phase IV (KMG-IV): sequencing the most valuable type-strain genomes for metagenomic binning, comparative biology and taxonomic classification.</title>
        <authorList>
            <person name="Goeker M."/>
        </authorList>
    </citation>
    <scope>NUCLEOTIDE SEQUENCE [LARGE SCALE GENOMIC DNA]</scope>
    <source>
        <strain evidence="1 2">DSM 100309</strain>
    </source>
</reference>
<keyword evidence="1" id="KW-0378">Hydrolase</keyword>
<dbReference type="RefSeq" id="WP_223248213.1">
    <property type="nucleotide sequence ID" value="NZ_BHVT01000019.1"/>
</dbReference>
<dbReference type="GO" id="GO:0047429">
    <property type="term" value="F:nucleoside triphosphate diphosphatase activity"/>
    <property type="evidence" value="ECO:0007669"/>
    <property type="project" value="InterPro"/>
</dbReference>
<gene>
    <name evidence="1" type="ORF">EDC63_104118</name>
</gene>
<evidence type="ECO:0000313" key="2">
    <source>
        <dbReference type="Proteomes" id="UP000295367"/>
    </source>
</evidence>
<sequence>MMKGDSLKGLQGDIRAFAKARDWDQFHTPKNLSMALSVEVAELMEHFQWLSSQQSVMLDPPKLEAVSQEIGDVLIYLTRLADVLGIDPVDAAFRKMQLNEIKYPVEKSKGIAAKYTEL</sequence>
<dbReference type="EMBL" id="SMCO01000004">
    <property type="protein sequence ID" value="TCV88161.1"/>
    <property type="molecule type" value="Genomic_DNA"/>
</dbReference>
<dbReference type="Pfam" id="PF12643">
    <property type="entry name" value="MazG-like"/>
    <property type="match status" value="1"/>
</dbReference>
<evidence type="ECO:0000313" key="1">
    <source>
        <dbReference type="EMBL" id="TCV88161.1"/>
    </source>
</evidence>
<dbReference type="GO" id="GO:0009143">
    <property type="term" value="P:nucleoside triphosphate catabolic process"/>
    <property type="evidence" value="ECO:0007669"/>
    <property type="project" value="InterPro"/>
</dbReference>
<dbReference type="AlphaFoldDB" id="A0A4R3Y994"/>
<keyword evidence="2" id="KW-1185">Reference proteome</keyword>
<dbReference type="PANTHER" id="PTHR46523">
    <property type="entry name" value="DCTP PYROPHOSPHATASE 1"/>
    <property type="match status" value="1"/>
</dbReference>
<dbReference type="InterPro" id="IPR025984">
    <property type="entry name" value="DCTPP"/>
</dbReference>
<accession>A0A4R3Y994</accession>
<dbReference type="PIRSF" id="PIRSF029826">
    <property type="entry name" value="UCP029826_pph"/>
    <property type="match status" value="1"/>
</dbReference>
<dbReference type="Proteomes" id="UP000295367">
    <property type="component" value="Unassembled WGS sequence"/>
</dbReference>
<dbReference type="InterPro" id="IPR052555">
    <property type="entry name" value="dCTP_Pyrophosphatase"/>
</dbReference>
<dbReference type="Gene3D" id="1.10.287.1080">
    <property type="entry name" value="MazG-like"/>
    <property type="match status" value="1"/>
</dbReference>
<dbReference type="SUPFAM" id="SSF101386">
    <property type="entry name" value="all-alpha NTP pyrophosphatases"/>
    <property type="match status" value="1"/>
</dbReference>
<comment type="caution">
    <text evidence="1">The sequence shown here is derived from an EMBL/GenBank/DDBJ whole genome shotgun (WGS) entry which is preliminary data.</text>
</comment>
<proteinExistence type="predicted"/>